<dbReference type="InterPro" id="IPR006578">
    <property type="entry name" value="MADF-dom"/>
</dbReference>
<dbReference type="InterPro" id="IPR039353">
    <property type="entry name" value="TF_Adf1"/>
</dbReference>
<proteinExistence type="predicted"/>
<feature type="region of interest" description="Disordered" evidence="1">
    <location>
        <begin position="125"/>
        <end position="158"/>
    </location>
</feature>
<dbReference type="Pfam" id="PF10545">
    <property type="entry name" value="MADF_DNA_bdg"/>
    <property type="match status" value="1"/>
</dbReference>
<sequence>MEKLIEIVRGFPVLYDTSHEDYMRSKLKDDLWDKIAKELNTSEIPSAQAAKDQWRKLRECHREALRRQQKKSGQQATHVRLWTYQKQMEFLQPFMKNRNTVGNPTSPLEESQLATLPCEESQLEKFDIPPSDEPRIEATNGEPTEPSENVTRKRFKKSTISNDPVMRKFIEESDKRAKKRDDELRQSLVAETQKQEELKNDALYQFFMSMYNITKGLPTKYQREVRRNLFQAVSDAEDKAEDEITDKREVNQTYQMNTQRAISITPQPTSSLSCALTQGYPEFFSASNSTSILQEHFMIC</sequence>
<evidence type="ECO:0000259" key="2">
    <source>
        <dbReference type="PROSITE" id="PS51029"/>
    </source>
</evidence>
<dbReference type="AlphaFoldDB" id="A0A8R2A874"/>
<feature type="compositionally biased region" description="Basic and acidic residues" evidence="1">
    <location>
        <begin position="125"/>
        <end position="136"/>
    </location>
</feature>
<reference evidence="3" key="2">
    <citation type="submission" date="2022-06" db="UniProtKB">
        <authorList>
            <consortium name="EnsemblMetazoa"/>
        </authorList>
    </citation>
    <scope>IDENTIFICATION</scope>
</reference>
<evidence type="ECO:0000313" key="4">
    <source>
        <dbReference type="Proteomes" id="UP000007819"/>
    </source>
</evidence>
<dbReference type="RefSeq" id="XP_003243399.1">
    <property type="nucleotide sequence ID" value="XM_003243351.3"/>
</dbReference>
<dbReference type="Proteomes" id="UP000007819">
    <property type="component" value="Unassembled WGS sequence"/>
</dbReference>
<dbReference type="KEGG" id="api:100572797"/>
<dbReference type="EnsemblMetazoa" id="XM_003243351.4">
    <property type="protein sequence ID" value="XP_003243399.1"/>
    <property type="gene ID" value="LOC100572797"/>
</dbReference>
<dbReference type="OrthoDB" id="6629411at2759"/>
<evidence type="ECO:0000313" key="3">
    <source>
        <dbReference type="EnsemblMetazoa" id="XP_003243399.1"/>
    </source>
</evidence>
<organism evidence="3 4">
    <name type="scientific">Acyrthosiphon pisum</name>
    <name type="common">Pea aphid</name>
    <dbReference type="NCBI Taxonomy" id="7029"/>
    <lineage>
        <taxon>Eukaryota</taxon>
        <taxon>Metazoa</taxon>
        <taxon>Ecdysozoa</taxon>
        <taxon>Arthropoda</taxon>
        <taxon>Hexapoda</taxon>
        <taxon>Insecta</taxon>
        <taxon>Pterygota</taxon>
        <taxon>Neoptera</taxon>
        <taxon>Paraneoptera</taxon>
        <taxon>Hemiptera</taxon>
        <taxon>Sternorrhyncha</taxon>
        <taxon>Aphidomorpha</taxon>
        <taxon>Aphidoidea</taxon>
        <taxon>Aphididae</taxon>
        <taxon>Macrosiphini</taxon>
        <taxon>Acyrthosiphon</taxon>
    </lineage>
</organism>
<dbReference type="PANTHER" id="PTHR12243:SF67">
    <property type="entry name" value="COREPRESSOR OF PANGOLIN, ISOFORM A-RELATED"/>
    <property type="match status" value="1"/>
</dbReference>
<name>A0A8R2A874_ACYPI</name>
<dbReference type="GeneID" id="100572797"/>
<dbReference type="PROSITE" id="PS51029">
    <property type="entry name" value="MADF"/>
    <property type="match status" value="1"/>
</dbReference>
<protein>
    <recommendedName>
        <fullName evidence="2">MADF domain-containing protein</fullName>
    </recommendedName>
</protein>
<accession>A0A8R2A874</accession>
<feature type="domain" description="MADF" evidence="2">
    <location>
        <begin position="3"/>
        <end position="96"/>
    </location>
</feature>
<reference evidence="4" key="1">
    <citation type="submission" date="2010-06" db="EMBL/GenBank/DDBJ databases">
        <authorList>
            <person name="Jiang H."/>
            <person name="Abraham K."/>
            <person name="Ali S."/>
            <person name="Alsbrooks S.L."/>
            <person name="Anim B.N."/>
            <person name="Anosike U.S."/>
            <person name="Attaway T."/>
            <person name="Bandaranaike D.P."/>
            <person name="Battles P.K."/>
            <person name="Bell S.N."/>
            <person name="Bell A.V."/>
            <person name="Beltran B."/>
            <person name="Bickham C."/>
            <person name="Bustamante Y."/>
            <person name="Caleb T."/>
            <person name="Canada A."/>
            <person name="Cardenas V."/>
            <person name="Carter K."/>
            <person name="Chacko J."/>
            <person name="Chandrabose M.N."/>
            <person name="Chavez D."/>
            <person name="Chavez A."/>
            <person name="Chen L."/>
            <person name="Chu H.-S."/>
            <person name="Claassen K.J."/>
            <person name="Cockrell R."/>
            <person name="Collins M."/>
            <person name="Cooper J.A."/>
            <person name="Cree A."/>
            <person name="Curry S.M."/>
            <person name="Da Y."/>
            <person name="Dao M.D."/>
            <person name="Das B."/>
            <person name="Davila M.-L."/>
            <person name="Davy-Carroll L."/>
            <person name="Denson S."/>
            <person name="Dinh H."/>
            <person name="Ebong V.E."/>
            <person name="Edwards J.R."/>
            <person name="Egan A."/>
            <person name="El-Daye J."/>
            <person name="Escobedo L."/>
            <person name="Fernandez S."/>
            <person name="Fernando P.R."/>
            <person name="Flagg N."/>
            <person name="Forbes L.D."/>
            <person name="Fowler R.G."/>
            <person name="Fu Q."/>
            <person name="Gabisi R.A."/>
            <person name="Ganer J."/>
            <person name="Garbino Pronczuk A."/>
            <person name="Garcia R.M."/>
            <person name="Garner T."/>
            <person name="Garrett T.E."/>
            <person name="Gonzalez D.A."/>
            <person name="Hamid H."/>
            <person name="Hawkins E.S."/>
            <person name="Hirani K."/>
            <person name="Hogues M.E."/>
            <person name="Hollins B."/>
            <person name="Hsiao C.-H."/>
            <person name="Jabil R."/>
            <person name="James M.L."/>
            <person name="Jhangiani S.N."/>
            <person name="Johnson B."/>
            <person name="Johnson Q."/>
            <person name="Joshi V."/>
            <person name="Kalu J.B."/>
            <person name="Kam C."/>
            <person name="Kashfia A."/>
            <person name="Keebler J."/>
            <person name="Kisamo H."/>
            <person name="Kovar C.L."/>
            <person name="Lago L.A."/>
            <person name="Lai C.-Y."/>
            <person name="Laidlaw J."/>
            <person name="Lara F."/>
            <person name="Le T.-K."/>
            <person name="Lee S.L."/>
            <person name="Legall F.H."/>
            <person name="Lemon S.J."/>
            <person name="Lewis L.R."/>
            <person name="Li B."/>
            <person name="Liu Y."/>
            <person name="Liu Y.-S."/>
            <person name="Lopez J."/>
            <person name="Lozado R.J."/>
            <person name="Lu J."/>
            <person name="Madu R.C."/>
            <person name="Maheshwari M."/>
            <person name="Maheshwari R."/>
            <person name="Malloy K."/>
            <person name="Martinez E."/>
            <person name="Mathew T."/>
            <person name="Mercado I.C."/>
            <person name="Mercado C."/>
            <person name="Meyer B."/>
            <person name="Montgomery K."/>
            <person name="Morgan M.B."/>
            <person name="Munidasa M."/>
            <person name="Nazareth L.V."/>
            <person name="Nelson J."/>
            <person name="Ng B.M."/>
            <person name="Nguyen N.B."/>
            <person name="Nguyen P.Q."/>
            <person name="Nguyen T."/>
            <person name="Obregon M."/>
            <person name="Okwuonu G.O."/>
            <person name="Onwere C.G."/>
            <person name="Orozco G."/>
            <person name="Parra A."/>
            <person name="Patel S."/>
            <person name="Patil S."/>
            <person name="Perez A."/>
            <person name="Perez Y."/>
            <person name="Pham C."/>
            <person name="Primus E.L."/>
            <person name="Pu L.-L."/>
            <person name="Puazo M."/>
            <person name="Qin X."/>
            <person name="Quiroz J.B."/>
            <person name="Reese J."/>
            <person name="Richards S."/>
            <person name="Rives C.M."/>
            <person name="Robberts R."/>
            <person name="Ruiz S.J."/>
            <person name="Ruiz M.J."/>
            <person name="Santibanez J."/>
            <person name="Schneider B.W."/>
            <person name="Sisson I."/>
            <person name="Smith M."/>
            <person name="Sodergren E."/>
            <person name="Song X.-Z."/>
            <person name="Song B.B."/>
            <person name="Summersgill H."/>
            <person name="Thelus R."/>
            <person name="Thornton R.D."/>
            <person name="Trejos Z.Y."/>
            <person name="Usmani K."/>
            <person name="Vattathil S."/>
            <person name="Villasana D."/>
            <person name="Walker D.L."/>
            <person name="Wang S."/>
            <person name="Wang K."/>
            <person name="White C.S."/>
            <person name="Williams A.C."/>
            <person name="Williamson J."/>
            <person name="Wilson K."/>
            <person name="Woghiren I.O."/>
            <person name="Woodworth J.R."/>
            <person name="Worley K.C."/>
            <person name="Wright R.A."/>
            <person name="Wu W."/>
            <person name="Young L."/>
            <person name="Zhang L."/>
            <person name="Zhang J."/>
            <person name="Zhu Y."/>
            <person name="Muzny D.M."/>
            <person name="Weinstock G."/>
            <person name="Gibbs R.A."/>
        </authorList>
    </citation>
    <scope>NUCLEOTIDE SEQUENCE [LARGE SCALE GENOMIC DNA]</scope>
    <source>
        <strain evidence="4">LSR1</strain>
    </source>
</reference>
<evidence type="ECO:0000256" key="1">
    <source>
        <dbReference type="SAM" id="MobiDB-lite"/>
    </source>
</evidence>
<dbReference type="PANTHER" id="PTHR12243">
    <property type="entry name" value="MADF DOMAIN TRANSCRIPTION FACTOR"/>
    <property type="match status" value="1"/>
</dbReference>
<dbReference type="SMART" id="SM00595">
    <property type="entry name" value="MADF"/>
    <property type="match status" value="1"/>
</dbReference>
<keyword evidence="4" id="KW-1185">Reference proteome</keyword>